<dbReference type="EMBL" id="UOFA01000007">
    <property type="protein sequence ID" value="VAW43673.1"/>
    <property type="molecule type" value="Genomic_DNA"/>
</dbReference>
<dbReference type="PANTHER" id="PTHR43031">
    <property type="entry name" value="FAD-DEPENDENT OXIDOREDUCTASE"/>
    <property type="match status" value="1"/>
</dbReference>
<accession>A0A3B0VU54</accession>
<dbReference type="InterPro" id="IPR050229">
    <property type="entry name" value="GlpE_sulfurtransferase"/>
</dbReference>
<evidence type="ECO:0000259" key="2">
    <source>
        <dbReference type="PROSITE" id="PS50206"/>
    </source>
</evidence>
<dbReference type="Pfam" id="PF00581">
    <property type="entry name" value="Rhodanese"/>
    <property type="match status" value="1"/>
</dbReference>
<dbReference type="PANTHER" id="PTHR43031:SF18">
    <property type="entry name" value="RHODANESE-RELATED SULFURTRANSFERASES"/>
    <property type="match status" value="1"/>
</dbReference>
<keyword evidence="1" id="KW-0472">Membrane</keyword>
<organism evidence="3">
    <name type="scientific">hydrothermal vent metagenome</name>
    <dbReference type="NCBI Taxonomy" id="652676"/>
    <lineage>
        <taxon>unclassified sequences</taxon>
        <taxon>metagenomes</taxon>
        <taxon>ecological metagenomes</taxon>
    </lineage>
</organism>
<keyword evidence="1" id="KW-1133">Transmembrane helix</keyword>
<name>A0A3B0VU54_9ZZZZ</name>
<dbReference type="CDD" id="cd00158">
    <property type="entry name" value="RHOD"/>
    <property type="match status" value="1"/>
</dbReference>
<protein>
    <recommendedName>
        <fullName evidence="2">Rhodanese domain-containing protein</fullName>
    </recommendedName>
</protein>
<dbReference type="InterPro" id="IPR001763">
    <property type="entry name" value="Rhodanese-like_dom"/>
</dbReference>
<dbReference type="InterPro" id="IPR036873">
    <property type="entry name" value="Rhodanese-like_dom_sf"/>
</dbReference>
<dbReference type="AlphaFoldDB" id="A0A3B0VU54"/>
<dbReference type="Gene3D" id="3.40.250.10">
    <property type="entry name" value="Rhodanese-like domain"/>
    <property type="match status" value="1"/>
</dbReference>
<sequence>MSQLVEFIGNHPFLVMLFMTVLFLFLFTLYKDKNKAYQNVNIDQMTRLVNQQNAQVLDIRPKEAFDQGHIVNAINMPLEDITSGKAKVEKLKKKPVVVYCQVGKSSVTASQKLTDAGLEQVFNLQGGINAWISEKLPLSKA</sequence>
<evidence type="ECO:0000256" key="1">
    <source>
        <dbReference type="SAM" id="Phobius"/>
    </source>
</evidence>
<evidence type="ECO:0000313" key="3">
    <source>
        <dbReference type="EMBL" id="VAW43673.1"/>
    </source>
</evidence>
<gene>
    <name evidence="3" type="ORF">MNBD_GAMMA02-1039</name>
</gene>
<feature type="domain" description="Rhodanese" evidence="2">
    <location>
        <begin position="50"/>
        <end position="140"/>
    </location>
</feature>
<proteinExistence type="predicted"/>
<feature type="transmembrane region" description="Helical" evidence="1">
    <location>
        <begin position="12"/>
        <end position="30"/>
    </location>
</feature>
<keyword evidence="1" id="KW-0812">Transmembrane</keyword>
<dbReference type="SMART" id="SM00450">
    <property type="entry name" value="RHOD"/>
    <property type="match status" value="1"/>
</dbReference>
<dbReference type="PROSITE" id="PS50206">
    <property type="entry name" value="RHODANESE_3"/>
    <property type="match status" value="1"/>
</dbReference>
<reference evidence="3" key="1">
    <citation type="submission" date="2018-06" db="EMBL/GenBank/DDBJ databases">
        <authorList>
            <person name="Zhirakovskaya E."/>
        </authorList>
    </citation>
    <scope>NUCLEOTIDE SEQUENCE</scope>
</reference>
<dbReference type="SUPFAM" id="SSF52821">
    <property type="entry name" value="Rhodanese/Cell cycle control phosphatase"/>
    <property type="match status" value="1"/>
</dbReference>